<keyword evidence="2" id="KW-0805">Transcription regulation</keyword>
<dbReference type="PANTHER" id="PTHR30126:SF39">
    <property type="entry name" value="HTH-TYPE TRANSCRIPTIONAL REGULATOR CYSL"/>
    <property type="match status" value="1"/>
</dbReference>
<sequence length="282" mass="32088">MKLTELRTFVTLVETRHFTKTAEQLFLSQPTVSVHVKRLEEEIGHSLLIRDSFTIGVEVSEMGWIVYRHAKEILFQLEQMQSQLDESEGVFRGTLRIGATHTIHEMLLDDMIHLFSSAHPEVSLDIQLMNHDQVAAALRHRDIDLGMIEGELTLDGVKQIVFAKDQLHIMGASHLSLNDATWIVREEGSASRYALDRWLDASSIVPARKITVDANYLVRQLVFNGSGIAALSERLVTSFPSESFTLHAKGISKRTFRYLLPEKMPTRLAEHWITFLQANWKG</sequence>
<name>A0A0V8GF26_9BACL</name>
<comment type="similarity">
    <text evidence="1">Belongs to the LysR transcriptional regulatory family.</text>
</comment>
<dbReference type="InterPro" id="IPR036388">
    <property type="entry name" value="WH-like_DNA-bd_sf"/>
</dbReference>
<evidence type="ECO:0000256" key="4">
    <source>
        <dbReference type="ARBA" id="ARBA00023163"/>
    </source>
</evidence>
<feature type="domain" description="HTH lysR-type" evidence="5">
    <location>
        <begin position="1"/>
        <end position="60"/>
    </location>
</feature>
<comment type="caution">
    <text evidence="6">The sequence shown here is derived from an EMBL/GenBank/DDBJ whole genome shotgun (WGS) entry which is preliminary data.</text>
</comment>
<dbReference type="Pfam" id="PF03466">
    <property type="entry name" value="LysR_substrate"/>
    <property type="match status" value="1"/>
</dbReference>
<evidence type="ECO:0000256" key="2">
    <source>
        <dbReference type="ARBA" id="ARBA00023015"/>
    </source>
</evidence>
<organism evidence="6 7">
    <name type="scientific">Exiguobacterium indicum</name>
    <dbReference type="NCBI Taxonomy" id="296995"/>
    <lineage>
        <taxon>Bacteria</taxon>
        <taxon>Bacillati</taxon>
        <taxon>Bacillota</taxon>
        <taxon>Bacilli</taxon>
        <taxon>Bacillales</taxon>
        <taxon>Bacillales Family XII. Incertae Sedis</taxon>
        <taxon>Exiguobacterium</taxon>
    </lineage>
</organism>
<protein>
    <recommendedName>
        <fullName evidence="5">HTH lysR-type domain-containing protein</fullName>
    </recommendedName>
</protein>
<dbReference type="PRINTS" id="PR00039">
    <property type="entry name" value="HTHLYSR"/>
</dbReference>
<dbReference type="FunFam" id="1.10.10.10:FF:000001">
    <property type="entry name" value="LysR family transcriptional regulator"/>
    <property type="match status" value="1"/>
</dbReference>
<dbReference type="OrthoDB" id="9785745at2"/>
<dbReference type="Gene3D" id="3.40.190.10">
    <property type="entry name" value="Periplasmic binding protein-like II"/>
    <property type="match status" value="2"/>
</dbReference>
<keyword evidence="4" id="KW-0804">Transcription</keyword>
<dbReference type="InterPro" id="IPR036390">
    <property type="entry name" value="WH_DNA-bd_sf"/>
</dbReference>
<accession>A0A0V8GF26</accession>
<dbReference type="SUPFAM" id="SSF53850">
    <property type="entry name" value="Periplasmic binding protein-like II"/>
    <property type="match status" value="1"/>
</dbReference>
<dbReference type="Gene3D" id="1.10.10.10">
    <property type="entry name" value="Winged helix-like DNA-binding domain superfamily/Winged helix DNA-binding domain"/>
    <property type="match status" value="1"/>
</dbReference>
<evidence type="ECO:0000313" key="6">
    <source>
        <dbReference type="EMBL" id="KSU48861.1"/>
    </source>
</evidence>
<proteinExistence type="inferred from homology"/>
<evidence type="ECO:0000259" key="5">
    <source>
        <dbReference type="PROSITE" id="PS50931"/>
    </source>
</evidence>
<dbReference type="PANTHER" id="PTHR30126">
    <property type="entry name" value="HTH-TYPE TRANSCRIPTIONAL REGULATOR"/>
    <property type="match status" value="1"/>
</dbReference>
<keyword evidence="3" id="KW-0238">DNA-binding</keyword>
<dbReference type="RefSeq" id="WP_058265538.1">
    <property type="nucleotide sequence ID" value="NZ_FMYN01000003.1"/>
</dbReference>
<evidence type="ECO:0000313" key="7">
    <source>
        <dbReference type="Proteomes" id="UP000053797"/>
    </source>
</evidence>
<dbReference type="GO" id="GO:0000976">
    <property type="term" value="F:transcription cis-regulatory region binding"/>
    <property type="evidence" value="ECO:0007669"/>
    <property type="project" value="TreeGrafter"/>
</dbReference>
<dbReference type="GO" id="GO:0003700">
    <property type="term" value="F:DNA-binding transcription factor activity"/>
    <property type="evidence" value="ECO:0007669"/>
    <property type="project" value="InterPro"/>
</dbReference>
<gene>
    <name evidence="6" type="ORF">AS033_11070</name>
</gene>
<dbReference type="Proteomes" id="UP000053797">
    <property type="component" value="Unassembled WGS sequence"/>
</dbReference>
<dbReference type="SUPFAM" id="SSF46785">
    <property type="entry name" value="Winged helix' DNA-binding domain"/>
    <property type="match status" value="1"/>
</dbReference>
<evidence type="ECO:0000256" key="3">
    <source>
        <dbReference type="ARBA" id="ARBA00023125"/>
    </source>
</evidence>
<dbReference type="AlphaFoldDB" id="A0A0V8GF26"/>
<dbReference type="InterPro" id="IPR000847">
    <property type="entry name" value="LysR_HTH_N"/>
</dbReference>
<dbReference type="InterPro" id="IPR005119">
    <property type="entry name" value="LysR_subst-bd"/>
</dbReference>
<dbReference type="EMBL" id="LNQL01000003">
    <property type="protein sequence ID" value="KSU48861.1"/>
    <property type="molecule type" value="Genomic_DNA"/>
</dbReference>
<reference evidence="6 7" key="1">
    <citation type="journal article" date="2015" name="Int. J. Syst. Evol. Microbiol.">
        <title>Exiguobacterium enclense sp. nov., isolated from sediment.</title>
        <authorList>
            <person name="Dastager S.G."/>
            <person name="Mawlankar R."/>
            <person name="Sonalkar V.V."/>
            <person name="Thorat M.N."/>
            <person name="Mual P."/>
            <person name="Verma A."/>
            <person name="Krishnamurthi S."/>
            <person name="Tang S.K."/>
            <person name="Li W.J."/>
        </authorList>
    </citation>
    <scope>NUCLEOTIDE SEQUENCE [LARGE SCALE GENOMIC DNA]</scope>
    <source>
        <strain evidence="6 7">NIO-1109</strain>
    </source>
</reference>
<dbReference type="Pfam" id="PF00126">
    <property type="entry name" value="HTH_1"/>
    <property type="match status" value="1"/>
</dbReference>
<dbReference type="PROSITE" id="PS50931">
    <property type="entry name" value="HTH_LYSR"/>
    <property type="match status" value="1"/>
</dbReference>
<evidence type="ECO:0000256" key="1">
    <source>
        <dbReference type="ARBA" id="ARBA00009437"/>
    </source>
</evidence>